<accession>A0A7X0LP03</accession>
<reference evidence="3 4" key="1">
    <citation type="submission" date="2020-08" db="EMBL/GenBank/DDBJ databases">
        <title>Genomic Encyclopedia of Type Strains, Phase IV (KMG-IV): sequencing the most valuable type-strain genomes for metagenomic binning, comparative biology and taxonomic classification.</title>
        <authorList>
            <person name="Goeker M."/>
        </authorList>
    </citation>
    <scope>NUCLEOTIDE SEQUENCE [LARGE SCALE GENOMIC DNA]</scope>
    <source>
        <strain evidence="3 4">DSM 40141</strain>
    </source>
</reference>
<dbReference type="InterPro" id="IPR012223">
    <property type="entry name" value="TEII"/>
</dbReference>
<dbReference type="SUPFAM" id="SSF53474">
    <property type="entry name" value="alpha/beta-Hydrolases"/>
    <property type="match status" value="1"/>
</dbReference>
<dbReference type="EMBL" id="JACHEM010000005">
    <property type="protein sequence ID" value="MBB6436033.1"/>
    <property type="molecule type" value="Genomic_DNA"/>
</dbReference>
<dbReference type="Proteomes" id="UP000540423">
    <property type="component" value="Unassembled WGS sequence"/>
</dbReference>
<dbReference type="Gene3D" id="3.40.50.1820">
    <property type="entry name" value="alpha/beta hydrolase"/>
    <property type="match status" value="1"/>
</dbReference>
<sequence>MQLPGRGRRSSEPSFTDSRHLATSLAHVLDQENDSRPYALFGHSLGALAAFETSRRLRRARSAPPVLLALSALPAPHTARFRAIIPHCLITGDLVLTDLIGPLPQELCDHPESAAAFGVPLLADLTLLLQHRHHEEPPVESAVALYGGCHDPVATPDDLATWNDLFTNAADPTLFPGNHTYPIDQPKPLTERLVRDIQAAYGKPLVPAKPSCP</sequence>
<protein>
    <submittedName>
        <fullName evidence="3">Surfactin synthase thioesterase subunit</fullName>
    </submittedName>
</protein>
<name>A0A7X0LP03_9ACTN</name>
<evidence type="ECO:0000259" key="2">
    <source>
        <dbReference type="Pfam" id="PF00975"/>
    </source>
</evidence>
<comment type="caution">
    <text evidence="3">The sequence shown here is derived from an EMBL/GenBank/DDBJ whole genome shotgun (WGS) entry which is preliminary data.</text>
</comment>
<dbReference type="PANTHER" id="PTHR11487">
    <property type="entry name" value="THIOESTERASE"/>
    <property type="match status" value="1"/>
</dbReference>
<dbReference type="InterPro" id="IPR029058">
    <property type="entry name" value="AB_hydrolase_fold"/>
</dbReference>
<evidence type="ECO:0000313" key="4">
    <source>
        <dbReference type="Proteomes" id="UP000540423"/>
    </source>
</evidence>
<gene>
    <name evidence="3" type="ORF">HNQ79_002496</name>
</gene>
<feature type="domain" description="Thioesterase" evidence="2">
    <location>
        <begin position="2"/>
        <end position="199"/>
    </location>
</feature>
<comment type="similarity">
    <text evidence="1">Belongs to the thioesterase family.</text>
</comment>
<evidence type="ECO:0000256" key="1">
    <source>
        <dbReference type="ARBA" id="ARBA00007169"/>
    </source>
</evidence>
<organism evidence="3 4">
    <name type="scientific">Streptomyces candidus</name>
    <dbReference type="NCBI Taxonomy" id="67283"/>
    <lineage>
        <taxon>Bacteria</taxon>
        <taxon>Bacillati</taxon>
        <taxon>Actinomycetota</taxon>
        <taxon>Actinomycetes</taxon>
        <taxon>Kitasatosporales</taxon>
        <taxon>Streptomycetaceae</taxon>
        <taxon>Streptomyces</taxon>
    </lineage>
</organism>
<proteinExistence type="inferred from homology"/>
<evidence type="ECO:0000313" key="3">
    <source>
        <dbReference type="EMBL" id="MBB6436033.1"/>
    </source>
</evidence>
<dbReference type="Pfam" id="PF00975">
    <property type="entry name" value="Thioesterase"/>
    <property type="match status" value="1"/>
</dbReference>
<keyword evidence="4" id="KW-1185">Reference proteome</keyword>
<dbReference type="InterPro" id="IPR001031">
    <property type="entry name" value="Thioesterase"/>
</dbReference>
<dbReference type="GO" id="GO:0008610">
    <property type="term" value="P:lipid biosynthetic process"/>
    <property type="evidence" value="ECO:0007669"/>
    <property type="project" value="TreeGrafter"/>
</dbReference>
<dbReference type="PANTHER" id="PTHR11487:SF0">
    <property type="entry name" value="S-ACYL FATTY ACID SYNTHASE THIOESTERASE, MEDIUM CHAIN"/>
    <property type="match status" value="1"/>
</dbReference>
<dbReference type="AlphaFoldDB" id="A0A7X0LP03"/>